<dbReference type="Proteomes" id="UP000018144">
    <property type="component" value="Unassembled WGS sequence"/>
</dbReference>
<evidence type="ECO:0000313" key="2">
    <source>
        <dbReference type="Proteomes" id="UP000018144"/>
    </source>
</evidence>
<organism evidence="1 2">
    <name type="scientific">Pyronema omphalodes (strain CBS 100304)</name>
    <name type="common">Pyronema confluens</name>
    <dbReference type="NCBI Taxonomy" id="1076935"/>
    <lineage>
        <taxon>Eukaryota</taxon>
        <taxon>Fungi</taxon>
        <taxon>Dikarya</taxon>
        <taxon>Ascomycota</taxon>
        <taxon>Pezizomycotina</taxon>
        <taxon>Pezizomycetes</taxon>
        <taxon>Pezizales</taxon>
        <taxon>Pyronemataceae</taxon>
        <taxon>Pyronema</taxon>
    </lineage>
</organism>
<protein>
    <submittedName>
        <fullName evidence="1">Uncharacterized protein</fullName>
    </submittedName>
</protein>
<sequence length="61" mass="7034">MDENSRFDAFSGPPVSTSKKYCSILKKAQAAQHIESRLHRSKHLTFSQTIQAYFTKPYRSL</sequence>
<dbReference type="EMBL" id="HF935394">
    <property type="protein sequence ID" value="CCX08189.1"/>
    <property type="molecule type" value="Genomic_DNA"/>
</dbReference>
<name>U4L193_PYROM</name>
<keyword evidence="2" id="KW-1185">Reference proteome</keyword>
<evidence type="ECO:0000313" key="1">
    <source>
        <dbReference type="EMBL" id="CCX08189.1"/>
    </source>
</evidence>
<gene>
    <name evidence="1" type="ORF">PCON_07778</name>
</gene>
<proteinExistence type="predicted"/>
<reference evidence="1 2" key="1">
    <citation type="journal article" date="2013" name="PLoS Genet.">
        <title>The genome and development-dependent transcriptomes of Pyronema confluens: a window into fungal evolution.</title>
        <authorList>
            <person name="Traeger S."/>
            <person name="Altegoer F."/>
            <person name="Freitag M."/>
            <person name="Gabaldon T."/>
            <person name="Kempken F."/>
            <person name="Kumar A."/>
            <person name="Marcet-Houben M."/>
            <person name="Poggeler S."/>
            <person name="Stajich J.E."/>
            <person name="Nowrousian M."/>
        </authorList>
    </citation>
    <scope>NUCLEOTIDE SEQUENCE [LARGE SCALE GENOMIC DNA]</scope>
    <source>
        <strain evidence="2">CBS 100304</strain>
        <tissue evidence="1">Vegetative mycelium</tissue>
    </source>
</reference>
<dbReference type="AlphaFoldDB" id="U4L193"/>
<accession>U4L193</accession>